<keyword evidence="2" id="KW-1185">Reference proteome</keyword>
<proteinExistence type="predicted"/>
<dbReference type="Proteomes" id="UP000665047">
    <property type="component" value="Chromosome"/>
</dbReference>
<evidence type="ECO:0000313" key="1">
    <source>
        <dbReference type="EMBL" id="QTL38754.1"/>
    </source>
</evidence>
<evidence type="ECO:0000313" key="2">
    <source>
        <dbReference type="Proteomes" id="UP000665047"/>
    </source>
</evidence>
<reference evidence="1 2" key="1">
    <citation type="submission" date="2021-03" db="EMBL/GenBank/DDBJ databases">
        <title>Complete Genome Sequence Data of Xenorhabdus budapestensis strain C72, a Candidate Biological Control Agent, from China.</title>
        <authorList>
            <person name="LI B."/>
            <person name="WANG S."/>
            <person name="QIU D."/>
        </authorList>
    </citation>
    <scope>NUCLEOTIDE SEQUENCE [LARGE SCALE GENOMIC DNA]</scope>
    <source>
        <strain evidence="1 2">C-7-2</strain>
    </source>
</reference>
<dbReference type="EMBL" id="CP072455">
    <property type="protein sequence ID" value="QTL38754.1"/>
    <property type="molecule type" value="Genomic_DNA"/>
</dbReference>
<protein>
    <submittedName>
        <fullName evidence="1">Uncharacterized protein</fullName>
    </submittedName>
</protein>
<organism evidence="1 2">
    <name type="scientific">Xenorhabdus budapestensis</name>
    <dbReference type="NCBI Taxonomy" id="290110"/>
    <lineage>
        <taxon>Bacteria</taxon>
        <taxon>Pseudomonadati</taxon>
        <taxon>Pseudomonadota</taxon>
        <taxon>Gammaproteobacteria</taxon>
        <taxon>Enterobacterales</taxon>
        <taxon>Morganellaceae</taxon>
        <taxon>Xenorhabdus</taxon>
    </lineage>
</organism>
<gene>
    <name evidence="1" type="ORF">HGO23_12785</name>
</gene>
<accession>A0ABX7VDA6</accession>
<sequence>MRHLGSNPYLRDELKREKAEEKAAYKDAIDEWLDRQANDRLGKLPDNTLSDEVNSLLEMAGDKRSELMNAHREWLFDVCRAAEEKMI</sequence>
<name>A0ABX7VDA6_XENBU</name>
<dbReference type="RefSeq" id="WP_209026875.1">
    <property type="nucleotide sequence ID" value="NZ_CP072455.1"/>
</dbReference>